<proteinExistence type="predicted"/>
<gene>
    <name evidence="2" type="ORF">COU46_01060</name>
</gene>
<reference evidence="3" key="1">
    <citation type="submission" date="2017-09" db="EMBL/GenBank/DDBJ databases">
        <title>Depth-based differentiation of microbial function through sediment-hosted aquifers and enrichment of novel symbionts in the deep terrestrial subsurface.</title>
        <authorList>
            <person name="Probst A.J."/>
            <person name="Ladd B."/>
            <person name="Jarett J.K."/>
            <person name="Geller-Mcgrath D.E."/>
            <person name="Sieber C.M.K."/>
            <person name="Emerson J.B."/>
            <person name="Anantharaman K."/>
            <person name="Thomas B.C."/>
            <person name="Malmstrom R."/>
            <person name="Stieglmeier M."/>
            <person name="Klingl A."/>
            <person name="Woyke T."/>
            <person name="Ryan C.M."/>
            <person name="Banfield J.F."/>
        </authorList>
    </citation>
    <scope>NUCLEOTIDE SEQUENCE [LARGE SCALE GENOMIC DNA]</scope>
</reference>
<organism evidence="2 3">
    <name type="scientific">Candidatus Niyogibacteria bacterium CG10_big_fil_rev_8_21_14_0_10_42_19</name>
    <dbReference type="NCBI Taxonomy" id="1974725"/>
    <lineage>
        <taxon>Bacteria</taxon>
        <taxon>Candidatus Niyogiibacteriota</taxon>
    </lineage>
</organism>
<dbReference type="EMBL" id="PFCN01000014">
    <property type="protein sequence ID" value="PIR70510.1"/>
    <property type="molecule type" value="Genomic_DNA"/>
</dbReference>
<evidence type="ECO:0000313" key="3">
    <source>
        <dbReference type="Proteomes" id="UP000229383"/>
    </source>
</evidence>
<feature type="transmembrane region" description="Helical" evidence="1">
    <location>
        <begin position="87"/>
        <end position="105"/>
    </location>
</feature>
<keyword evidence="1" id="KW-1133">Transmembrane helix</keyword>
<dbReference type="Proteomes" id="UP000229383">
    <property type="component" value="Unassembled WGS sequence"/>
</dbReference>
<keyword evidence="1" id="KW-0472">Membrane</keyword>
<keyword evidence="1" id="KW-0812">Transmembrane</keyword>
<name>A0A2H0TG34_9BACT</name>
<protein>
    <submittedName>
        <fullName evidence="2">Uncharacterized protein</fullName>
    </submittedName>
</protein>
<accession>A0A2H0TG34</accession>
<feature type="transmembrane region" description="Helical" evidence="1">
    <location>
        <begin position="51"/>
        <end position="75"/>
    </location>
</feature>
<sequence>MYEFAYNILLAFKQIAGSLVADLSVWWLLAPILLVWIMTEMYYGEYKKEHVGFSSALSVGISFLWISFVSMRIFFLLGRDPKESPEVLMTAIFSLYAIFIIYTAYTHTFLPSTMDKIASPTLIYFLSAVTLLFSEGLLSIDRYVGSALFISLVGFYLVFFIIKKYFLGFRGEFEQVRSLGKNHEN</sequence>
<evidence type="ECO:0000313" key="2">
    <source>
        <dbReference type="EMBL" id="PIR70510.1"/>
    </source>
</evidence>
<feature type="transmembrane region" description="Helical" evidence="1">
    <location>
        <begin position="143"/>
        <end position="162"/>
    </location>
</feature>
<comment type="caution">
    <text evidence="2">The sequence shown here is derived from an EMBL/GenBank/DDBJ whole genome shotgun (WGS) entry which is preliminary data.</text>
</comment>
<feature type="transmembrane region" description="Helical" evidence="1">
    <location>
        <begin position="117"/>
        <end position="137"/>
    </location>
</feature>
<dbReference type="AlphaFoldDB" id="A0A2H0TG34"/>
<feature type="transmembrane region" description="Helical" evidence="1">
    <location>
        <begin position="15"/>
        <end position="39"/>
    </location>
</feature>
<evidence type="ECO:0000256" key="1">
    <source>
        <dbReference type="SAM" id="Phobius"/>
    </source>
</evidence>